<reference evidence="1 2" key="1">
    <citation type="journal article" date="2019" name="Environ. Microbiol.">
        <title>At the nexus of three kingdoms: the genome of the mycorrhizal fungus Gigaspora margarita provides insights into plant, endobacterial and fungal interactions.</title>
        <authorList>
            <person name="Venice F."/>
            <person name="Ghignone S."/>
            <person name="Salvioli di Fossalunga A."/>
            <person name="Amselem J."/>
            <person name="Novero M."/>
            <person name="Xianan X."/>
            <person name="Sedzielewska Toro K."/>
            <person name="Morin E."/>
            <person name="Lipzen A."/>
            <person name="Grigoriev I.V."/>
            <person name="Henrissat B."/>
            <person name="Martin F.M."/>
            <person name="Bonfante P."/>
        </authorList>
    </citation>
    <scope>NUCLEOTIDE SEQUENCE [LARGE SCALE GENOMIC DNA]</scope>
    <source>
        <strain evidence="1 2">BEG34</strain>
    </source>
</reference>
<dbReference type="EMBL" id="WTPW01000324">
    <property type="protein sequence ID" value="KAF0523212.1"/>
    <property type="molecule type" value="Genomic_DNA"/>
</dbReference>
<keyword evidence="2" id="KW-1185">Reference proteome</keyword>
<dbReference type="Proteomes" id="UP000439903">
    <property type="component" value="Unassembled WGS sequence"/>
</dbReference>
<evidence type="ECO:0000313" key="1">
    <source>
        <dbReference type="EMBL" id="KAF0523212.1"/>
    </source>
</evidence>
<evidence type="ECO:0000313" key="2">
    <source>
        <dbReference type="Proteomes" id="UP000439903"/>
    </source>
</evidence>
<comment type="caution">
    <text evidence="1">The sequence shown here is derived from an EMBL/GenBank/DDBJ whole genome shotgun (WGS) entry which is preliminary data.</text>
</comment>
<accession>A0A8H4AQH7</accession>
<dbReference type="AlphaFoldDB" id="A0A8H4AQH7"/>
<protein>
    <submittedName>
        <fullName evidence="1">Uncharacterized protein</fullName>
    </submittedName>
</protein>
<name>A0A8H4AQH7_GIGMA</name>
<proteinExistence type="predicted"/>
<organism evidence="1 2">
    <name type="scientific">Gigaspora margarita</name>
    <dbReference type="NCBI Taxonomy" id="4874"/>
    <lineage>
        <taxon>Eukaryota</taxon>
        <taxon>Fungi</taxon>
        <taxon>Fungi incertae sedis</taxon>
        <taxon>Mucoromycota</taxon>
        <taxon>Glomeromycotina</taxon>
        <taxon>Glomeromycetes</taxon>
        <taxon>Diversisporales</taxon>
        <taxon>Gigasporaceae</taxon>
        <taxon>Gigaspora</taxon>
    </lineage>
</organism>
<dbReference type="OrthoDB" id="2434149at2759"/>
<sequence length="720" mass="82693">MKLSCLYDLIEQYLFFCLFITLSKSQYINYTQYFNYTESKLGDLNAPPLIADINTYDDGTILIHIIRNESTQTNDCSKIRGMSLEKKLYIRLIFLNGTVKEIDPNLKSELNPINYCLLNSDSTDYKINKLNNKVVYLNDTKNNNLSILHNLVNPITIYPLQNPFILVTYVNTTNSSDPTTYEECMEVIDWNGISKSNMCFNGAWINSTIQLNANKKLGFIRFVYKPTYDEYTLHVERMFHWRQYSIDNYGNLSNLTGGELLPSSIIGHQALNYSLDYSLITIVPTIDNGYLVIFNYTLRNNSILGLCANFITYNDTRTNFSELFSIDIFQTIKSNMIITSVYCGLYVSLLNCIVFLNNITTYYVEIHLGSSGDVYYSSNLVPKPQQGLTAKMLPLGGYMLDVTAYDNDDNNTYYYIFYTDDRAFLTNYFGVNAITRNNTFLLASPYTNDNISWSLHIIPLPGFHDDHGYDNPLINNTIPSINANVDSSTTFLNITFNNYTLLLSTNNITIYKASDNSIRQRVSATMYDFCKISSDKLTVSIKVIGSTFNEYDEQYFVTMDNNFVKNTRYNDPLKGIDDGVWTLKTDSLDIQKIYSDNAITGSVRLTQEASKQFSPFSKDNHSVYIDNLLNELAVKVPINRYCLRSDNRFHNEFYDQVVIIIRIDIRNNEIKRIASEVSSDLNNMIIYKIVTTFSQGITNNLDQGYGFKPMCELIIMLKYV</sequence>
<gene>
    <name evidence="1" type="ORF">F8M41_015437</name>
</gene>